<comment type="similarity">
    <text evidence="7 8">Belongs to the PINc/VapC protein family.</text>
</comment>
<dbReference type="GO" id="GO:0000287">
    <property type="term" value="F:magnesium ion binding"/>
    <property type="evidence" value="ECO:0007669"/>
    <property type="project" value="UniProtKB-UniRule"/>
</dbReference>
<evidence type="ECO:0000256" key="8">
    <source>
        <dbReference type="HAMAP-Rule" id="MF_00265"/>
    </source>
</evidence>
<sequence length="133" mass="15188">MPYLLDIDILSAIRCKQRDINLETWLRSITSSDVFISVVTVGEIERGIAQQRRVNPKFADDLDNWLNTILHRHEQRILPLTTGIARRWGQLSGELGHNNADLMIAATALEHNLVVVTRNTRHFEPTKVTLLNP</sequence>
<dbReference type="InterPro" id="IPR022907">
    <property type="entry name" value="VapC_family"/>
</dbReference>
<evidence type="ECO:0000256" key="1">
    <source>
        <dbReference type="ARBA" id="ARBA00001946"/>
    </source>
</evidence>
<keyword evidence="3 8" id="KW-0540">Nuclease</keyword>
<keyword evidence="6 8" id="KW-0460">Magnesium</keyword>
<dbReference type="GO" id="GO:0016787">
    <property type="term" value="F:hydrolase activity"/>
    <property type="evidence" value="ECO:0007669"/>
    <property type="project" value="UniProtKB-KW"/>
</dbReference>
<keyword evidence="11" id="KW-1185">Reference proteome</keyword>
<name>A0A1R4HAY5_9GAMM</name>
<evidence type="ECO:0000259" key="9">
    <source>
        <dbReference type="Pfam" id="PF01850"/>
    </source>
</evidence>
<evidence type="ECO:0000256" key="7">
    <source>
        <dbReference type="ARBA" id="ARBA00038093"/>
    </source>
</evidence>
<gene>
    <name evidence="8 10" type="primary">vapC</name>
    <name evidence="10" type="ORF">CRENPOLYSF1_430049</name>
</gene>
<dbReference type="SUPFAM" id="SSF88723">
    <property type="entry name" value="PIN domain-like"/>
    <property type="match status" value="1"/>
</dbReference>
<dbReference type="RefSeq" id="WP_087143794.1">
    <property type="nucleotide sequence ID" value="NZ_FUKI01000119.1"/>
</dbReference>
<evidence type="ECO:0000313" key="10">
    <source>
        <dbReference type="EMBL" id="SJM93347.1"/>
    </source>
</evidence>
<dbReference type="GO" id="GO:0090729">
    <property type="term" value="F:toxin activity"/>
    <property type="evidence" value="ECO:0007669"/>
    <property type="project" value="UniProtKB-KW"/>
</dbReference>
<accession>A0A1R4HAY5</accession>
<feature type="domain" description="PIN" evidence="9">
    <location>
        <begin position="6"/>
        <end position="122"/>
    </location>
</feature>
<dbReference type="Pfam" id="PF01850">
    <property type="entry name" value="PIN"/>
    <property type="match status" value="1"/>
</dbReference>
<dbReference type="Gene3D" id="3.40.50.1010">
    <property type="entry name" value="5'-nuclease"/>
    <property type="match status" value="1"/>
</dbReference>
<keyword evidence="8" id="KW-0800">Toxin</keyword>
<dbReference type="OrthoDB" id="9804823at2"/>
<dbReference type="CDD" id="cd18746">
    <property type="entry name" value="PIN_VapC4-5_FitB-like"/>
    <property type="match status" value="1"/>
</dbReference>
<keyword evidence="4 8" id="KW-0479">Metal-binding</keyword>
<evidence type="ECO:0000256" key="4">
    <source>
        <dbReference type="ARBA" id="ARBA00022723"/>
    </source>
</evidence>
<comment type="cofactor">
    <cofactor evidence="1 8">
        <name>Mg(2+)</name>
        <dbReference type="ChEBI" id="CHEBI:18420"/>
    </cofactor>
</comment>
<evidence type="ECO:0000256" key="3">
    <source>
        <dbReference type="ARBA" id="ARBA00022722"/>
    </source>
</evidence>
<feature type="binding site" evidence="8">
    <location>
        <position position="6"/>
    </location>
    <ligand>
        <name>Mg(2+)</name>
        <dbReference type="ChEBI" id="CHEBI:18420"/>
    </ligand>
</feature>
<dbReference type="GO" id="GO:0004540">
    <property type="term" value="F:RNA nuclease activity"/>
    <property type="evidence" value="ECO:0007669"/>
    <property type="project" value="InterPro"/>
</dbReference>
<dbReference type="HAMAP" id="MF_00265">
    <property type="entry name" value="VapC_Nob1"/>
    <property type="match status" value="1"/>
</dbReference>
<evidence type="ECO:0000256" key="5">
    <source>
        <dbReference type="ARBA" id="ARBA00022801"/>
    </source>
</evidence>
<reference evidence="11" key="1">
    <citation type="submission" date="2017-02" db="EMBL/GenBank/DDBJ databases">
        <authorList>
            <person name="Daims H."/>
        </authorList>
    </citation>
    <scope>NUCLEOTIDE SEQUENCE [LARGE SCALE GENOMIC DNA]</scope>
</reference>
<dbReference type="PANTHER" id="PTHR33653:SF1">
    <property type="entry name" value="RIBONUCLEASE VAPC2"/>
    <property type="match status" value="1"/>
</dbReference>
<keyword evidence="5 8" id="KW-0378">Hydrolase</keyword>
<organism evidence="10 11">
    <name type="scientific">Crenothrix polyspora</name>
    <dbReference type="NCBI Taxonomy" id="360316"/>
    <lineage>
        <taxon>Bacteria</taxon>
        <taxon>Pseudomonadati</taxon>
        <taxon>Pseudomonadota</taxon>
        <taxon>Gammaproteobacteria</taxon>
        <taxon>Methylococcales</taxon>
        <taxon>Crenotrichaceae</taxon>
        <taxon>Crenothrix</taxon>
    </lineage>
</organism>
<dbReference type="InterPro" id="IPR002716">
    <property type="entry name" value="PIN_dom"/>
</dbReference>
<dbReference type="InterPro" id="IPR050556">
    <property type="entry name" value="Type_II_TA_system_RNase"/>
</dbReference>
<evidence type="ECO:0000313" key="11">
    <source>
        <dbReference type="Proteomes" id="UP000195667"/>
    </source>
</evidence>
<evidence type="ECO:0000256" key="6">
    <source>
        <dbReference type="ARBA" id="ARBA00022842"/>
    </source>
</evidence>
<dbReference type="PANTHER" id="PTHR33653">
    <property type="entry name" value="RIBONUCLEASE VAPC2"/>
    <property type="match status" value="1"/>
</dbReference>
<comment type="function">
    <text evidence="8">Toxic component of a toxin-antitoxin (TA) system. An RNase.</text>
</comment>
<dbReference type="EMBL" id="FUKI01000119">
    <property type="protein sequence ID" value="SJM93347.1"/>
    <property type="molecule type" value="Genomic_DNA"/>
</dbReference>
<keyword evidence="2 8" id="KW-1277">Toxin-antitoxin system</keyword>
<dbReference type="AlphaFoldDB" id="A0A1R4HAY5"/>
<dbReference type="InterPro" id="IPR029060">
    <property type="entry name" value="PIN-like_dom_sf"/>
</dbReference>
<protein>
    <recommendedName>
        <fullName evidence="8">Ribonuclease VapC</fullName>
        <shortName evidence="8">RNase VapC</shortName>
        <ecNumber evidence="8">3.1.-.-</ecNumber>
    </recommendedName>
    <alternativeName>
        <fullName evidence="8">Toxin VapC</fullName>
    </alternativeName>
</protein>
<dbReference type="Proteomes" id="UP000195667">
    <property type="component" value="Unassembled WGS sequence"/>
</dbReference>
<dbReference type="EC" id="3.1.-.-" evidence="8"/>
<evidence type="ECO:0000256" key="2">
    <source>
        <dbReference type="ARBA" id="ARBA00022649"/>
    </source>
</evidence>
<proteinExistence type="inferred from homology"/>
<feature type="binding site" evidence="8">
    <location>
        <position position="101"/>
    </location>
    <ligand>
        <name>Mg(2+)</name>
        <dbReference type="ChEBI" id="CHEBI:18420"/>
    </ligand>
</feature>